<keyword evidence="3" id="KW-1185">Reference proteome</keyword>
<dbReference type="OrthoDB" id="5830488at2759"/>
<feature type="transmembrane region" description="Helical" evidence="1">
    <location>
        <begin position="18"/>
        <end position="39"/>
    </location>
</feature>
<keyword evidence="1" id="KW-1133">Transmembrane helix</keyword>
<keyword evidence="1" id="KW-0472">Membrane</keyword>
<organism evidence="2 3">
    <name type="scientific">Haemonchus placei</name>
    <name type="common">Barber's pole worm</name>
    <dbReference type="NCBI Taxonomy" id="6290"/>
    <lineage>
        <taxon>Eukaryota</taxon>
        <taxon>Metazoa</taxon>
        <taxon>Ecdysozoa</taxon>
        <taxon>Nematoda</taxon>
        <taxon>Chromadorea</taxon>
        <taxon>Rhabditida</taxon>
        <taxon>Rhabditina</taxon>
        <taxon>Rhabditomorpha</taxon>
        <taxon>Strongyloidea</taxon>
        <taxon>Trichostrongylidae</taxon>
        <taxon>Haemonchus</taxon>
    </lineage>
</organism>
<evidence type="ECO:0000256" key="1">
    <source>
        <dbReference type="SAM" id="Phobius"/>
    </source>
</evidence>
<dbReference type="EMBL" id="UZAF01002108">
    <property type="protein sequence ID" value="VDO10040.1"/>
    <property type="molecule type" value="Genomic_DNA"/>
</dbReference>
<keyword evidence="1" id="KW-0812">Transmembrane</keyword>
<dbReference type="AlphaFoldDB" id="A0A3P7SLD2"/>
<name>A0A3P7SLD2_HAEPC</name>
<feature type="transmembrane region" description="Helical" evidence="1">
    <location>
        <begin position="51"/>
        <end position="74"/>
    </location>
</feature>
<reference evidence="2 3" key="1">
    <citation type="submission" date="2018-11" db="EMBL/GenBank/DDBJ databases">
        <authorList>
            <consortium name="Pathogen Informatics"/>
        </authorList>
    </citation>
    <scope>NUCLEOTIDE SEQUENCE [LARGE SCALE GENOMIC DNA]</scope>
    <source>
        <strain evidence="2 3">MHpl1</strain>
    </source>
</reference>
<gene>
    <name evidence="2" type="ORF">HPLM_LOCUS1541</name>
</gene>
<accession>A0A3P7SLD2</accession>
<protein>
    <submittedName>
        <fullName evidence="2">Uncharacterized protein</fullName>
    </submittedName>
</protein>
<dbReference type="Proteomes" id="UP000268014">
    <property type="component" value="Unassembled WGS sequence"/>
</dbReference>
<evidence type="ECO:0000313" key="2">
    <source>
        <dbReference type="EMBL" id="VDO10040.1"/>
    </source>
</evidence>
<evidence type="ECO:0000313" key="3">
    <source>
        <dbReference type="Proteomes" id="UP000268014"/>
    </source>
</evidence>
<proteinExistence type="predicted"/>
<sequence>MVIVFFIDGRIQWGTYTLIYTLSFVLAFGCMLTLLLHYFEVPKESRGGPWTNMVTSNAFLAQISVCCANIVRFTSKLLPLYSLILCLPSTVIRVARLILAESSLILIASCLSVSPMFFDRHPRRSIWQITPITAQSPVFP</sequence>